<keyword evidence="4" id="KW-0238">DNA-binding</keyword>
<dbReference type="Gene3D" id="4.10.240.10">
    <property type="entry name" value="Zn(2)-C6 fungal-type DNA-binding domain"/>
    <property type="match status" value="1"/>
</dbReference>
<dbReference type="PROSITE" id="PS50048">
    <property type="entry name" value="ZN2_CY6_FUNGAL_2"/>
    <property type="match status" value="1"/>
</dbReference>
<dbReference type="PANTHER" id="PTHR36206:SF12">
    <property type="entry name" value="ASPERCRYPTIN BIOSYNTHESIS CLUSTER-SPECIFIC TRANSCRIPTION REGULATOR ATNN-RELATED"/>
    <property type="match status" value="1"/>
</dbReference>
<evidence type="ECO:0000256" key="3">
    <source>
        <dbReference type="ARBA" id="ARBA00023015"/>
    </source>
</evidence>
<keyword evidence="6" id="KW-0539">Nucleus</keyword>
<keyword evidence="8" id="KW-1133">Transmembrane helix</keyword>
<dbReference type="Pfam" id="PF11951">
    <property type="entry name" value="Fungal_trans_2"/>
    <property type="match status" value="1"/>
</dbReference>
<keyword evidence="2" id="KW-0862">Zinc</keyword>
<evidence type="ECO:0000256" key="1">
    <source>
        <dbReference type="ARBA" id="ARBA00022723"/>
    </source>
</evidence>
<feature type="transmembrane region" description="Helical" evidence="8">
    <location>
        <begin position="81"/>
        <end position="102"/>
    </location>
</feature>
<gene>
    <name evidence="10" type="ORF">BO71DRAFT_449792</name>
</gene>
<dbReference type="OrthoDB" id="71600at2759"/>
<feature type="transmembrane region" description="Helical" evidence="8">
    <location>
        <begin position="7"/>
        <end position="30"/>
    </location>
</feature>
<evidence type="ECO:0000256" key="8">
    <source>
        <dbReference type="SAM" id="Phobius"/>
    </source>
</evidence>
<feature type="compositionally biased region" description="Low complexity" evidence="7">
    <location>
        <begin position="265"/>
        <end position="276"/>
    </location>
</feature>
<dbReference type="GO" id="GO:0008270">
    <property type="term" value="F:zinc ion binding"/>
    <property type="evidence" value="ECO:0007669"/>
    <property type="project" value="InterPro"/>
</dbReference>
<reference evidence="10 11" key="1">
    <citation type="submission" date="2018-02" db="EMBL/GenBank/DDBJ databases">
        <title>The genomes of Aspergillus section Nigri reveals drivers in fungal speciation.</title>
        <authorList>
            <consortium name="DOE Joint Genome Institute"/>
            <person name="Vesth T.C."/>
            <person name="Nybo J."/>
            <person name="Theobald S."/>
            <person name="Brandl J."/>
            <person name="Frisvad J.C."/>
            <person name="Nielsen K.F."/>
            <person name="Lyhne E.K."/>
            <person name="Kogle M.E."/>
            <person name="Kuo A."/>
            <person name="Riley R."/>
            <person name="Clum A."/>
            <person name="Nolan M."/>
            <person name="Lipzen A."/>
            <person name="Salamov A."/>
            <person name="Henrissat B."/>
            <person name="Wiebenga A."/>
            <person name="De vries R.P."/>
            <person name="Grigoriev I.V."/>
            <person name="Mortensen U.H."/>
            <person name="Andersen M.R."/>
            <person name="Baker S.E."/>
        </authorList>
    </citation>
    <scope>NUCLEOTIDE SEQUENCE [LARGE SCALE GENOMIC DNA]</scope>
    <source>
        <strain evidence="10 11">CBS 707.79</strain>
    </source>
</reference>
<keyword evidence="11" id="KW-1185">Reference proteome</keyword>
<dbReference type="GO" id="GO:0003677">
    <property type="term" value="F:DNA binding"/>
    <property type="evidence" value="ECO:0007669"/>
    <property type="project" value="UniProtKB-KW"/>
</dbReference>
<dbReference type="Pfam" id="PF00172">
    <property type="entry name" value="Zn_clus"/>
    <property type="match status" value="1"/>
</dbReference>
<evidence type="ECO:0000313" key="10">
    <source>
        <dbReference type="EMBL" id="PYH94929.1"/>
    </source>
</evidence>
<evidence type="ECO:0000256" key="5">
    <source>
        <dbReference type="ARBA" id="ARBA00023163"/>
    </source>
</evidence>
<dbReference type="InterPro" id="IPR021858">
    <property type="entry name" value="Fun_TF"/>
</dbReference>
<dbReference type="CDD" id="cd00067">
    <property type="entry name" value="GAL4"/>
    <property type="match status" value="1"/>
</dbReference>
<name>A0A319DC33_9EURO</name>
<evidence type="ECO:0000256" key="2">
    <source>
        <dbReference type="ARBA" id="ARBA00022833"/>
    </source>
</evidence>
<protein>
    <recommendedName>
        <fullName evidence="9">Zn(2)-C6 fungal-type domain-containing protein</fullName>
    </recommendedName>
</protein>
<feature type="region of interest" description="Disordered" evidence="7">
    <location>
        <begin position="259"/>
        <end position="284"/>
    </location>
</feature>
<evidence type="ECO:0000259" key="9">
    <source>
        <dbReference type="PROSITE" id="PS50048"/>
    </source>
</evidence>
<dbReference type="GO" id="GO:0009893">
    <property type="term" value="P:positive regulation of metabolic process"/>
    <property type="evidence" value="ECO:0007669"/>
    <property type="project" value="UniProtKB-ARBA"/>
</dbReference>
<evidence type="ECO:0000256" key="7">
    <source>
        <dbReference type="SAM" id="MobiDB-lite"/>
    </source>
</evidence>
<organism evidence="10 11">
    <name type="scientific">Aspergillus ellipticus CBS 707.79</name>
    <dbReference type="NCBI Taxonomy" id="1448320"/>
    <lineage>
        <taxon>Eukaryota</taxon>
        <taxon>Fungi</taxon>
        <taxon>Dikarya</taxon>
        <taxon>Ascomycota</taxon>
        <taxon>Pezizomycotina</taxon>
        <taxon>Eurotiomycetes</taxon>
        <taxon>Eurotiomycetidae</taxon>
        <taxon>Eurotiales</taxon>
        <taxon>Aspergillaceae</taxon>
        <taxon>Aspergillus</taxon>
        <taxon>Aspergillus subgen. Circumdati</taxon>
    </lineage>
</organism>
<keyword evidence="8" id="KW-0812">Transmembrane</keyword>
<accession>A0A319DC33</accession>
<dbReference type="SMART" id="SM00066">
    <property type="entry name" value="GAL4"/>
    <property type="match status" value="1"/>
</dbReference>
<evidence type="ECO:0000256" key="6">
    <source>
        <dbReference type="ARBA" id="ARBA00023242"/>
    </source>
</evidence>
<proteinExistence type="predicted"/>
<dbReference type="GO" id="GO:0000981">
    <property type="term" value="F:DNA-binding transcription factor activity, RNA polymerase II-specific"/>
    <property type="evidence" value="ECO:0007669"/>
    <property type="project" value="InterPro"/>
</dbReference>
<dbReference type="VEuPathDB" id="FungiDB:BO71DRAFT_449792"/>
<keyword evidence="1" id="KW-0479">Metal-binding</keyword>
<dbReference type="AlphaFoldDB" id="A0A319DC33"/>
<dbReference type="Proteomes" id="UP000247810">
    <property type="component" value="Unassembled WGS sequence"/>
</dbReference>
<feature type="transmembrane region" description="Helical" evidence="8">
    <location>
        <begin position="453"/>
        <end position="471"/>
    </location>
</feature>
<evidence type="ECO:0000313" key="11">
    <source>
        <dbReference type="Proteomes" id="UP000247810"/>
    </source>
</evidence>
<dbReference type="EMBL" id="KZ825863">
    <property type="protein sequence ID" value="PYH94929.1"/>
    <property type="molecule type" value="Genomic_DNA"/>
</dbReference>
<keyword evidence="5" id="KW-0804">Transcription</keyword>
<keyword evidence="8" id="KW-0472">Membrane</keyword>
<feature type="transmembrane region" description="Helical" evidence="8">
    <location>
        <begin position="180"/>
        <end position="201"/>
    </location>
</feature>
<dbReference type="PANTHER" id="PTHR36206">
    <property type="entry name" value="ASPERCRYPTIN BIOSYNTHESIS CLUSTER-SPECIFIC TRANSCRIPTION REGULATOR ATNN-RELATED"/>
    <property type="match status" value="1"/>
</dbReference>
<feature type="transmembrane region" description="Helical" evidence="8">
    <location>
        <begin position="42"/>
        <end position="61"/>
    </location>
</feature>
<sequence>MALNCGATTIATVIASACAVISLVLGALSWSRTTSLYLPLPQWLPGLATFLPAITALALVLTHRLPTTGAPHHRFQTLLPILSHIHSILSTLVAAVALAYLYPENILNCRLDQEWLTNFRTRNAEPIRTIQDHFRCCGLRSIHDRAWPFKDRTHGDDACEVQLGYGQSCLVPWMQQQQGASWMVFAAAVLVLVMKVGFYQATRPRTSWMGRTFGRRAQEYRRIAHPELQDGPELRDEEGEAEEGRAILPRGGERYENEWNERPKQTPTTIAQTAPQPRRRRGLVRRTRTGCRTCQIRRIKCDETLPHCMNCTSTGRVCDGYPLFQLPVLPPTRPLPTTITTCSLTNATISTPLPGLTASERRCFSFFQHHTVPMMVSFFDSSIWQCLILQLSHSEPAVSHAVAALGAMHEVTSARRGDRVRARAADYRYFALEQYGRAISLLLKRPRGSNDPAVRLTVLVCCMIFVFFEFVRGDYRVALMHLRNGLRVLGPGEGGRNWRGAGALMGLDEKRKRGEGESEEEMLIRGFAHLDIQCAHWDPAGSVIALYPTMEIQVEDFEYTRDLRLGSLREAKNTIDPIVNNTIRFWTVCEMGLRAEGGGSGVEALVAERNRLRRSLAQHARAFEEFVAGFVPKQLKEVRAVALIRLHHVILGMNVATFLNLSEMVYDEYAEEWERAVGLGERIVESFREEFGALDRFPNVIMDMGMILPLTWMGMRCRDPGYRMRVLRLLGTWPHREGPEDSTTAVVIVREVMRVESEAVGADGVVPERARVRTAGVEKMGDGRRAVLRYALSDPEGPLVMQRRVFNLDDD</sequence>
<feature type="domain" description="Zn(2)-C6 fungal-type" evidence="9">
    <location>
        <begin position="290"/>
        <end position="318"/>
    </location>
</feature>
<dbReference type="InterPro" id="IPR036864">
    <property type="entry name" value="Zn2-C6_fun-type_DNA-bd_sf"/>
</dbReference>
<dbReference type="SUPFAM" id="SSF57701">
    <property type="entry name" value="Zn2/Cys6 DNA-binding domain"/>
    <property type="match status" value="1"/>
</dbReference>
<keyword evidence="3" id="KW-0805">Transcription regulation</keyword>
<dbReference type="InterPro" id="IPR052360">
    <property type="entry name" value="Transcr_Regulatory_Proteins"/>
</dbReference>
<evidence type="ECO:0000256" key="4">
    <source>
        <dbReference type="ARBA" id="ARBA00023125"/>
    </source>
</evidence>
<dbReference type="InterPro" id="IPR001138">
    <property type="entry name" value="Zn2Cys6_DnaBD"/>
</dbReference>